<proteinExistence type="predicted"/>
<organism evidence="1 2">
    <name type="scientific">Entomospira entomophila</name>
    <dbReference type="NCBI Taxonomy" id="2719988"/>
    <lineage>
        <taxon>Bacteria</taxon>
        <taxon>Pseudomonadati</taxon>
        <taxon>Spirochaetota</taxon>
        <taxon>Spirochaetia</taxon>
        <taxon>Spirochaetales</taxon>
        <taxon>Spirochaetaceae</taxon>
        <taxon>Entomospira</taxon>
    </lineage>
</organism>
<evidence type="ECO:0000313" key="1">
    <source>
        <dbReference type="EMBL" id="NIZ41259.1"/>
    </source>
</evidence>
<comment type="caution">
    <text evidence="1">The sequence shown here is derived from an EMBL/GenBank/DDBJ whole genome shotgun (WGS) entry which is preliminary data.</text>
</comment>
<evidence type="ECO:0000313" key="2">
    <source>
        <dbReference type="Proteomes" id="UP000711995"/>
    </source>
</evidence>
<sequence length="95" mass="10673">MAVTQCSGKSDNKTHKARVIIDECEKRVAVLLNNFNLQSYETELHELYERLKYADKISHDSELDAKILDYTMQLEAAMASDGSAGDNSQITGNLY</sequence>
<keyword evidence="2" id="KW-1185">Reference proteome</keyword>
<dbReference type="RefSeq" id="WP_167700825.1">
    <property type="nucleotide sequence ID" value="NZ_CP118174.1"/>
</dbReference>
<accession>A0A968GDY0</accession>
<dbReference type="EMBL" id="JAATLJ010000001">
    <property type="protein sequence ID" value="NIZ41259.1"/>
    <property type="molecule type" value="Genomic_DNA"/>
</dbReference>
<dbReference type="Proteomes" id="UP000711995">
    <property type="component" value="Unassembled WGS sequence"/>
</dbReference>
<gene>
    <name evidence="1" type="ORF">HCT14_07050</name>
</gene>
<reference evidence="1 2" key="1">
    <citation type="submission" date="2020-03" db="EMBL/GenBank/DDBJ databases">
        <title>Spirochaetal bacteria isolated from arthropods constitute a novel genus Entomospira genus novum within the order Spirochaetales.</title>
        <authorList>
            <person name="Grana-Miraglia L."/>
            <person name="Sikutova S."/>
            <person name="Fingerle V."/>
            <person name="Sing A."/>
            <person name="Castillo-Ramirez S."/>
            <person name="Margos G."/>
            <person name="Rudolf I."/>
        </authorList>
    </citation>
    <scope>NUCLEOTIDE SEQUENCE [LARGE SCALE GENOMIC DNA]</scope>
    <source>
        <strain evidence="1 2">BR193</strain>
    </source>
</reference>
<name>A0A968GDY0_9SPIO</name>
<protein>
    <submittedName>
        <fullName evidence="1">Uncharacterized protein</fullName>
    </submittedName>
</protein>
<dbReference type="AlphaFoldDB" id="A0A968GDY0"/>